<dbReference type="Proteomes" id="UP000315295">
    <property type="component" value="Unassembled WGS sequence"/>
</dbReference>
<dbReference type="InterPro" id="IPR036890">
    <property type="entry name" value="HATPase_C_sf"/>
</dbReference>
<dbReference type="GO" id="GO:0140662">
    <property type="term" value="F:ATP-dependent protein folding chaperone"/>
    <property type="evidence" value="ECO:0007669"/>
    <property type="project" value="InterPro"/>
</dbReference>
<keyword evidence="7" id="KW-1185">Reference proteome</keyword>
<name>A0A540M9E4_MALBA</name>
<comment type="similarity">
    <text evidence="1">Belongs to the heat shock protein 90 family.</text>
</comment>
<feature type="compositionally biased region" description="Acidic residues" evidence="5">
    <location>
        <begin position="67"/>
        <end position="77"/>
    </location>
</feature>
<dbReference type="Gene3D" id="3.30.565.10">
    <property type="entry name" value="Histidine kinase-like ATPase, C-terminal domain"/>
    <property type="match status" value="1"/>
</dbReference>
<evidence type="ECO:0000256" key="2">
    <source>
        <dbReference type="ARBA" id="ARBA00022741"/>
    </source>
</evidence>
<dbReference type="Pfam" id="PF00183">
    <property type="entry name" value="HSP90"/>
    <property type="match status" value="1"/>
</dbReference>
<dbReference type="PANTHER" id="PTHR11528">
    <property type="entry name" value="HEAT SHOCK PROTEIN 90 FAMILY MEMBER"/>
    <property type="match status" value="1"/>
</dbReference>
<keyword evidence="3" id="KW-0067">ATP-binding</keyword>
<dbReference type="AlphaFoldDB" id="A0A540M9E4"/>
<dbReference type="PRINTS" id="PR00775">
    <property type="entry name" value="HEATSHOCK90"/>
</dbReference>
<evidence type="ECO:0000256" key="4">
    <source>
        <dbReference type="ARBA" id="ARBA00023186"/>
    </source>
</evidence>
<gene>
    <name evidence="6" type="ORF">C1H46_019015</name>
</gene>
<dbReference type="InterPro" id="IPR001404">
    <property type="entry name" value="Hsp90_fam"/>
</dbReference>
<dbReference type="SUPFAM" id="SSF55874">
    <property type="entry name" value="ATPase domain of HSP90 chaperone/DNA topoisomerase II/histidine kinase"/>
    <property type="match status" value="1"/>
</dbReference>
<dbReference type="GO" id="GO:0005524">
    <property type="term" value="F:ATP binding"/>
    <property type="evidence" value="ECO:0007669"/>
    <property type="project" value="UniProtKB-KW"/>
</dbReference>
<evidence type="ECO:0000313" key="7">
    <source>
        <dbReference type="Proteomes" id="UP000315295"/>
    </source>
</evidence>
<evidence type="ECO:0000256" key="5">
    <source>
        <dbReference type="SAM" id="MobiDB-lite"/>
    </source>
</evidence>
<accession>A0A540M9E4</accession>
<evidence type="ECO:0000256" key="3">
    <source>
        <dbReference type="ARBA" id="ARBA00022840"/>
    </source>
</evidence>
<reference evidence="6 7" key="1">
    <citation type="journal article" date="2019" name="G3 (Bethesda)">
        <title>Sequencing of a Wild Apple (Malus baccata) Genome Unravels the Differences Between Cultivated and Wild Apple Species Regarding Disease Resistance and Cold Tolerance.</title>
        <authorList>
            <person name="Chen X."/>
        </authorList>
    </citation>
    <scope>NUCLEOTIDE SEQUENCE [LARGE SCALE GENOMIC DNA]</scope>
    <source>
        <strain evidence="7">cv. Shandingzi</strain>
        <tissue evidence="6">Leaves</tissue>
    </source>
</reference>
<keyword evidence="2" id="KW-0547">Nucleotide-binding</keyword>
<protein>
    <submittedName>
        <fullName evidence="6">Uncharacterized protein</fullName>
    </submittedName>
</protein>
<dbReference type="InterPro" id="IPR020575">
    <property type="entry name" value="Hsp90_N"/>
</dbReference>
<proteinExistence type="inferred from homology"/>
<sequence length="117" mass="13540">MSLEALQAGKDVKGEPFGRGTKVTLFLKEDQLDFLEERKLNELVKKHSEFISYLIYLWTKKTVEKEISDDEGEDEEGEEKKEDEGKVDEDDTKLVDDIDVPLAKENKIEESQMEEVD</sequence>
<evidence type="ECO:0000313" key="6">
    <source>
        <dbReference type="EMBL" id="TQD95377.1"/>
    </source>
</evidence>
<keyword evidence="4" id="KW-0143">Chaperone</keyword>
<feature type="compositionally biased region" description="Basic and acidic residues" evidence="5">
    <location>
        <begin position="92"/>
        <end position="110"/>
    </location>
</feature>
<dbReference type="GO" id="GO:0051082">
    <property type="term" value="F:unfolded protein binding"/>
    <property type="evidence" value="ECO:0007669"/>
    <property type="project" value="InterPro"/>
</dbReference>
<organism evidence="6 7">
    <name type="scientific">Malus baccata</name>
    <name type="common">Siberian crab apple</name>
    <name type="synonym">Pyrus baccata</name>
    <dbReference type="NCBI Taxonomy" id="106549"/>
    <lineage>
        <taxon>Eukaryota</taxon>
        <taxon>Viridiplantae</taxon>
        <taxon>Streptophyta</taxon>
        <taxon>Embryophyta</taxon>
        <taxon>Tracheophyta</taxon>
        <taxon>Spermatophyta</taxon>
        <taxon>Magnoliopsida</taxon>
        <taxon>eudicotyledons</taxon>
        <taxon>Gunneridae</taxon>
        <taxon>Pentapetalae</taxon>
        <taxon>rosids</taxon>
        <taxon>fabids</taxon>
        <taxon>Rosales</taxon>
        <taxon>Rosaceae</taxon>
        <taxon>Amygdaloideae</taxon>
        <taxon>Maleae</taxon>
        <taxon>Malus</taxon>
    </lineage>
</organism>
<evidence type="ECO:0000256" key="1">
    <source>
        <dbReference type="ARBA" id="ARBA00008239"/>
    </source>
</evidence>
<dbReference type="STRING" id="106549.A0A540M9E4"/>
<feature type="region of interest" description="Disordered" evidence="5">
    <location>
        <begin position="66"/>
        <end position="117"/>
    </location>
</feature>
<dbReference type="EMBL" id="VIEB01000317">
    <property type="protein sequence ID" value="TQD95377.1"/>
    <property type="molecule type" value="Genomic_DNA"/>
</dbReference>
<comment type="caution">
    <text evidence="6">The sequence shown here is derived from an EMBL/GenBank/DDBJ whole genome shotgun (WGS) entry which is preliminary data.</text>
</comment>
<dbReference type="GO" id="GO:0016887">
    <property type="term" value="F:ATP hydrolysis activity"/>
    <property type="evidence" value="ECO:0007669"/>
    <property type="project" value="InterPro"/>
</dbReference>